<dbReference type="Pfam" id="PF09335">
    <property type="entry name" value="VTT_dom"/>
    <property type="match status" value="1"/>
</dbReference>
<organism evidence="3">
    <name type="scientific">marine sediment metagenome</name>
    <dbReference type="NCBI Taxonomy" id="412755"/>
    <lineage>
        <taxon>unclassified sequences</taxon>
        <taxon>metagenomes</taxon>
        <taxon>ecological metagenomes</taxon>
    </lineage>
</organism>
<sequence>MKNNNNTSGSLPVKPREIRSKIRTLIFALQIIVVAALLVVWLSSESIQKSKNLWVLFIYSFPSQFLIPIIPHEPVLLYFGKFYPPLTVALVDIAGTLLTEALNYSVFKYIIDAKFFQKMRHTKSATKVVGLFNRAPFVALFVAGFTPVPFYPFRFLVVMAHYPIWKYLLAVFLSRTPRFYVLALLGRAINIPDYLIIVIFIILIVSVNGPILRRFLKNRQRNKTHAS</sequence>
<feature type="transmembrane region" description="Helical" evidence="1">
    <location>
        <begin position="194"/>
        <end position="212"/>
    </location>
</feature>
<dbReference type="AlphaFoldDB" id="A0A0F9NGP7"/>
<name>A0A0F9NGP7_9ZZZZ</name>
<feature type="transmembrane region" description="Helical" evidence="1">
    <location>
        <begin position="82"/>
        <end position="107"/>
    </location>
</feature>
<gene>
    <name evidence="3" type="ORF">LCGC14_1264430</name>
</gene>
<dbReference type="InterPro" id="IPR032816">
    <property type="entry name" value="VTT_dom"/>
</dbReference>
<feature type="transmembrane region" description="Helical" evidence="1">
    <location>
        <begin position="53"/>
        <end position="70"/>
    </location>
</feature>
<comment type="caution">
    <text evidence="3">The sequence shown here is derived from an EMBL/GenBank/DDBJ whole genome shotgun (WGS) entry which is preliminary data.</text>
</comment>
<evidence type="ECO:0000259" key="2">
    <source>
        <dbReference type="Pfam" id="PF09335"/>
    </source>
</evidence>
<keyword evidence="1" id="KW-0812">Transmembrane</keyword>
<feature type="transmembrane region" description="Helical" evidence="1">
    <location>
        <begin position="22"/>
        <end position="41"/>
    </location>
</feature>
<evidence type="ECO:0000256" key="1">
    <source>
        <dbReference type="SAM" id="Phobius"/>
    </source>
</evidence>
<protein>
    <recommendedName>
        <fullName evidence="2">VTT domain-containing protein</fullName>
    </recommendedName>
</protein>
<proteinExistence type="predicted"/>
<feature type="domain" description="VTT" evidence="2">
    <location>
        <begin position="70"/>
        <end position="187"/>
    </location>
</feature>
<reference evidence="3" key="1">
    <citation type="journal article" date="2015" name="Nature">
        <title>Complex archaea that bridge the gap between prokaryotes and eukaryotes.</title>
        <authorList>
            <person name="Spang A."/>
            <person name="Saw J.H."/>
            <person name="Jorgensen S.L."/>
            <person name="Zaremba-Niedzwiedzka K."/>
            <person name="Martijn J."/>
            <person name="Lind A.E."/>
            <person name="van Eijk R."/>
            <person name="Schleper C."/>
            <person name="Guy L."/>
            <person name="Ettema T.J."/>
        </authorList>
    </citation>
    <scope>NUCLEOTIDE SEQUENCE</scope>
</reference>
<keyword evidence="1" id="KW-1133">Transmembrane helix</keyword>
<evidence type="ECO:0000313" key="3">
    <source>
        <dbReference type="EMBL" id="KKM87885.1"/>
    </source>
</evidence>
<accession>A0A0F9NGP7</accession>
<keyword evidence="1" id="KW-0472">Membrane</keyword>
<dbReference type="EMBL" id="LAZR01007039">
    <property type="protein sequence ID" value="KKM87885.1"/>
    <property type="molecule type" value="Genomic_DNA"/>
</dbReference>
<feature type="transmembrane region" description="Helical" evidence="1">
    <location>
        <begin position="128"/>
        <end position="145"/>
    </location>
</feature>